<dbReference type="Pfam" id="PF00462">
    <property type="entry name" value="Glutaredoxin"/>
    <property type="match status" value="1"/>
</dbReference>
<feature type="domain" description="Glutaredoxin" evidence="1">
    <location>
        <begin position="5"/>
        <end position="69"/>
    </location>
</feature>
<dbReference type="PROSITE" id="PS51354">
    <property type="entry name" value="GLUTAREDOXIN_2"/>
    <property type="match status" value="1"/>
</dbReference>
<dbReference type="SUPFAM" id="SSF52833">
    <property type="entry name" value="Thioredoxin-like"/>
    <property type="match status" value="1"/>
</dbReference>
<dbReference type="Gene3D" id="3.40.30.10">
    <property type="entry name" value="Glutaredoxin"/>
    <property type="match status" value="1"/>
</dbReference>
<dbReference type="InterPro" id="IPR036249">
    <property type="entry name" value="Thioredoxin-like_sf"/>
</dbReference>
<evidence type="ECO:0000259" key="1">
    <source>
        <dbReference type="Pfam" id="PF00462"/>
    </source>
</evidence>
<sequence length="83" mass="9423">MSKSVKVYALSTCIHCKHCKEYLDQRGQEYDCVYVDRLAGEERNQVLSEIRKVNPGLSFPTVLVDSTVIIGFNKEELDKALEA</sequence>
<dbReference type="CDD" id="cd02976">
    <property type="entry name" value="NrdH"/>
    <property type="match status" value="1"/>
</dbReference>
<accession>A0A7C4AHY4</accession>
<protein>
    <submittedName>
        <fullName evidence="2">Glutaredoxin family protein</fullName>
    </submittedName>
</protein>
<comment type="caution">
    <text evidence="2">The sequence shown here is derived from an EMBL/GenBank/DDBJ whole genome shotgun (WGS) entry which is preliminary data.</text>
</comment>
<proteinExistence type="predicted"/>
<gene>
    <name evidence="2" type="ORF">ENR59_09650</name>
</gene>
<evidence type="ECO:0000313" key="2">
    <source>
        <dbReference type="EMBL" id="HGG93198.1"/>
    </source>
</evidence>
<organism evidence="2">
    <name type="scientific">Fundidesulfovibrio putealis</name>
    <dbReference type="NCBI Taxonomy" id="270496"/>
    <lineage>
        <taxon>Bacteria</taxon>
        <taxon>Pseudomonadati</taxon>
        <taxon>Thermodesulfobacteriota</taxon>
        <taxon>Desulfovibrionia</taxon>
        <taxon>Desulfovibrionales</taxon>
        <taxon>Desulfovibrionaceae</taxon>
        <taxon>Fundidesulfovibrio</taxon>
    </lineage>
</organism>
<dbReference type="AlphaFoldDB" id="A0A7C4AHY4"/>
<dbReference type="InterPro" id="IPR002109">
    <property type="entry name" value="Glutaredoxin"/>
</dbReference>
<dbReference type="EMBL" id="DSRP01000673">
    <property type="protein sequence ID" value="HGG93198.1"/>
    <property type="molecule type" value="Genomic_DNA"/>
</dbReference>
<name>A0A7C4AHY4_9BACT</name>
<reference evidence="2" key="1">
    <citation type="journal article" date="2020" name="mSystems">
        <title>Genome- and Community-Level Interaction Insights into Carbon Utilization and Element Cycling Functions of Hydrothermarchaeota in Hydrothermal Sediment.</title>
        <authorList>
            <person name="Zhou Z."/>
            <person name="Liu Y."/>
            <person name="Xu W."/>
            <person name="Pan J."/>
            <person name="Luo Z.H."/>
            <person name="Li M."/>
        </authorList>
    </citation>
    <scope>NUCLEOTIDE SEQUENCE [LARGE SCALE GENOMIC DNA]</scope>
    <source>
        <strain evidence="2">SpSt-413</strain>
    </source>
</reference>